<gene>
    <name evidence="1" type="ORF">GCM10007216_05710</name>
</gene>
<evidence type="ECO:0000313" key="1">
    <source>
        <dbReference type="EMBL" id="GGC78029.1"/>
    </source>
</evidence>
<sequence>MTLAQELTPMKATYLDIYNQLRRKMKWTDKKIVMMVASVYVTSDREFDIDRYVNLSETIKKEASMFSYLNSPLRYSVAAMLDTRFNDPFRAFSDMMQVYDTMIRSGFNRSQYTYLAAAAILQNHPEADLAEKVERAVSIHRLMKKEHPFLTSNDDYPLAALLAQREEEMETLIDQVEYIYRALDQNGFWKGNHLQFLSHMLSLDEEHFPDELVDRTIRASEALKRSEIRFKKLLYPEAGLLAFLGDEINALNEVLAFKDALDQEAPFRWQKEMNVKVAVNILVSHQLQEATTIQTGLFSTLETMMQAQQAATLAGITATTAASSSNSGGQ</sequence>
<comment type="caution">
    <text evidence="1">The sequence shown here is derived from an EMBL/GenBank/DDBJ whole genome shotgun (WGS) entry which is preliminary data.</text>
</comment>
<dbReference type="InterPro" id="IPR025062">
    <property type="entry name" value="DUF4003"/>
</dbReference>
<dbReference type="Proteomes" id="UP000619534">
    <property type="component" value="Unassembled WGS sequence"/>
</dbReference>
<name>A0ABQ1NIF1_9BACI</name>
<dbReference type="RefSeq" id="WP_062445158.1">
    <property type="nucleotide sequence ID" value="NZ_BMCJ01000001.1"/>
</dbReference>
<accession>A0ABQ1NIF1</accession>
<evidence type="ECO:0008006" key="3">
    <source>
        <dbReference type="Google" id="ProtNLM"/>
    </source>
</evidence>
<proteinExistence type="predicted"/>
<keyword evidence="2" id="KW-1185">Reference proteome</keyword>
<reference evidence="2" key="1">
    <citation type="journal article" date="2019" name="Int. J. Syst. Evol. Microbiol.">
        <title>The Global Catalogue of Microorganisms (GCM) 10K type strain sequencing project: providing services to taxonomists for standard genome sequencing and annotation.</title>
        <authorList>
            <consortium name="The Broad Institute Genomics Platform"/>
            <consortium name="The Broad Institute Genome Sequencing Center for Infectious Disease"/>
            <person name="Wu L."/>
            <person name="Ma J."/>
        </authorList>
    </citation>
    <scope>NUCLEOTIDE SEQUENCE [LARGE SCALE GENOMIC DNA]</scope>
    <source>
        <strain evidence="2">CCM 7282</strain>
    </source>
</reference>
<evidence type="ECO:0000313" key="2">
    <source>
        <dbReference type="Proteomes" id="UP000619534"/>
    </source>
</evidence>
<dbReference type="EMBL" id="BMCJ01000001">
    <property type="protein sequence ID" value="GGC78029.1"/>
    <property type="molecule type" value="Genomic_DNA"/>
</dbReference>
<dbReference type="Pfam" id="PF13170">
    <property type="entry name" value="DUF4003"/>
    <property type="match status" value="1"/>
</dbReference>
<protein>
    <recommendedName>
        <fullName evidence="3">DUF4003 domain-containing protein</fullName>
    </recommendedName>
</protein>
<organism evidence="1 2">
    <name type="scientific">Thalassobacillus devorans</name>
    <dbReference type="NCBI Taxonomy" id="279813"/>
    <lineage>
        <taxon>Bacteria</taxon>
        <taxon>Bacillati</taxon>
        <taxon>Bacillota</taxon>
        <taxon>Bacilli</taxon>
        <taxon>Bacillales</taxon>
        <taxon>Bacillaceae</taxon>
        <taxon>Thalassobacillus</taxon>
    </lineage>
</organism>